<dbReference type="EMBL" id="MCGT01000011">
    <property type="protein sequence ID" value="ORX55779.1"/>
    <property type="molecule type" value="Genomic_DNA"/>
</dbReference>
<evidence type="ECO:0000256" key="1">
    <source>
        <dbReference type="SAM" id="Coils"/>
    </source>
</evidence>
<dbReference type="AlphaFoldDB" id="A0A1X2GKG2"/>
<evidence type="ECO:0000313" key="4">
    <source>
        <dbReference type="Proteomes" id="UP000242146"/>
    </source>
</evidence>
<keyword evidence="1" id="KW-0175">Coiled coil</keyword>
<name>A0A1X2GKG2_9FUNG</name>
<feature type="coiled-coil region" evidence="1">
    <location>
        <begin position="91"/>
        <end position="125"/>
    </location>
</feature>
<keyword evidence="4" id="KW-1185">Reference proteome</keyword>
<proteinExistence type="predicted"/>
<organism evidence="3 4">
    <name type="scientific">Hesseltinella vesiculosa</name>
    <dbReference type="NCBI Taxonomy" id="101127"/>
    <lineage>
        <taxon>Eukaryota</taxon>
        <taxon>Fungi</taxon>
        <taxon>Fungi incertae sedis</taxon>
        <taxon>Mucoromycota</taxon>
        <taxon>Mucoromycotina</taxon>
        <taxon>Mucoromycetes</taxon>
        <taxon>Mucorales</taxon>
        <taxon>Cunninghamellaceae</taxon>
        <taxon>Hesseltinella</taxon>
    </lineage>
</organism>
<dbReference type="Proteomes" id="UP000242146">
    <property type="component" value="Unassembled WGS sequence"/>
</dbReference>
<accession>A0A1X2GKG2</accession>
<evidence type="ECO:0000313" key="3">
    <source>
        <dbReference type="EMBL" id="ORX55779.1"/>
    </source>
</evidence>
<feature type="compositionally biased region" description="Low complexity" evidence="2">
    <location>
        <begin position="46"/>
        <end position="82"/>
    </location>
</feature>
<feature type="region of interest" description="Disordered" evidence="2">
    <location>
        <begin position="33"/>
        <end position="90"/>
    </location>
</feature>
<comment type="caution">
    <text evidence="3">The sequence shown here is derived from an EMBL/GenBank/DDBJ whole genome shotgun (WGS) entry which is preliminary data.</text>
</comment>
<reference evidence="3 4" key="1">
    <citation type="submission" date="2016-07" db="EMBL/GenBank/DDBJ databases">
        <title>Pervasive Adenine N6-methylation of Active Genes in Fungi.</title>
        <authorList>
            <consortium name="DOE Joint Genome Institute"/>
            <person name="Mondo S.J."/>
            <person name="Dannebaum R.O."/>
            <person name="Kuo R.C."/>
            <person name="Labutti K."/>
            <person name="Haridas S."/>
            <person name="Kuo A."/>
            <person name="Salamov A."/>
            <person name="Ahrendt S.R."/>
            <person name="Lipzen A."/>
            <person name="Sullivan W."/>
            <person name="Andreopoulos W.B."/>
            <person name="Clum A."/>
            <person name="Lindquist E."/>
            <person name="Daum C."/>
            <person name="Ramamoorthy G.K."/>
            <person name="Gryganskyi A."/>
            <person name="Culley D."/>
            <person name="Magnuson J.K."/>
            <person name="James T.Y."/>
            <person name="O'Malley M.A."/>
            <person name="Stajich J.E."/>
            <person name="Spatafora J.W."/>
            <person name="Visel A."/>
            <person name="Grigoriev I.V."/>
        </authorList>
    </citation>
    <scope>NUCLEOTIDE SEQUENCE [LARGE SCALE GENOMIC DNA]</scope>
    <source>
        <strain evidence="3 4">NRRL 3301</strain>
    </source>
</reference>
<evidence type="ECO:0000256" key="2">
    <source>
        <dbReference type="SAM" id="MobiDB-lite"/>
    </source>
</evidence>
<protein>
    <submittedName>
        <fullName evidence="3">Uncharacterized protein</fullName>
    </submittedName>
</protein>
<gene>
    <name evidence="3" type="ORF">DM01DRAFT_1373499</name>
</gene>
<sequence length="129" mass="13829">MDGREIFHILMSCSAAKPMHVAKPAQQIPIVPTTASPAADSPVPTPRITTVTTPTSLDVAAPPTPTPSSTSVASPPATSTTANAKRKAPWLESLAQTKGLLDEEIKDLEKHLAHLKEKRQKIDELLTYE</sequence>